<dbReference type="EMBL" id="JAESWA010000005">
    <property type="protein sequence ID" value="MBL4930417.1"/>
    <property type="molecule type" value="Genomic_DNA"/>
</dbReference>
<evidence type="ECO:0000313" key="3">
    <source>
        <dbReference type="Proteomes" id="UP000623681"/>
    </source>
</evidence>
<dbReference type="AlphaFoldDB" id="A0A937K281"/>
<evidence type="ECO:0000313" key="2">
    <source>
        <dbReference type="EMBL" id="MBL4930417.1"/>
    </source>
</evidence>
<proteinExistence type="predicted"/>
<organism evidence="2 3">
    <name type="scientific">Clostridium paridis</name>
    <dbReference type="NCBI Taxonomy" id="2803863"/>
    <lineage>
        <taxon>Bacteria</taxon>
        <taxon>Bacillati</taxon>
        <taxon>Bacillota</taxon>
        <taxon>Clostridia</taxon>
        <taxon>Eubacteriales</taxon>
        <taxon>Clostridiaceae</taxon>
        <taxon>Clostridium</taxon>
    </lineage>
</organism>
<name>A0A937K281_9CLOT</name>
<dbReference type="Proteomes" id="UP000623681">
    <property type="component" value="Unassembled WGS sequence"/>
</dbReference>
<feature type="compositionally biased region" description="Basic and acidic residues" evidence="1">
    <location>
        <begin position="1"/>
        <end position="32"/>
    </location>
</feature>
<protein>
    <submittedName>
        <fullName evidence="2">Uncharacterized protein</fullName>
    </submittedName>
</protein>
<accession>A0A937K281</accession>
<feature type="region of interest" description="Disordered" evidence="1">
    <location>
        <begin position="1"/>
        <end position="46"/>
    </location>
</feature>
<reference evidence="2" key="1">
    <citation type="submission" date="2021-01" db="EMBL/GenBank/DDBJ databases">
        <title>Genome public.</title>
        <authorList>
            <person name="Liu C."/>
            <person name="Sun Q."/>
        </authorList>
    </citation>
    <scope>NUCLEOTIDE SEQUENCE</scope>
    <source>
        <strain evidence="2">YIM B02565</strain>
    </source>
</reference>
<sequence>MMTKDSQVDNKLSRELKSNWDHRITSEEEKNKNRTAKKQSIERSGQ</sequence>
<evidence type="ECO:0000256" key="1">
    <source>
        <dbReference type="SAM" id="MobiDB-lite"/>
    </source>
</evidence>
<dbReference type="RefSeq" id="WP_202765860.1">
    <property type="nucleotide sequence ID" value="NZ_JAESWA010000005.1"/>
</dbReference>
<comment type="caution">
    <text evidence="2">The sequence shown here is derived from an EMBL/GenBank/DDBJ whole genome shotgun (WGS) entry which is preliminary data.</text>
</comment>
<keyword evidence="3" id="KW-1185">Reference proteome</keyword>
<gene>
    <name evidence="2" type="ORF">JK634_01145</name>
</gene>